<keyword evidence="7" id="KW-1185">Reference proteome</keyword>
<dbReference type="InterPro" id="IPR013320">
    <property type="entry name" value="ConA-like_dom_sf"/>
</dbReference>
<dbReference type="Gene3D" id="3.90.182.10">
    <property type="entry name" value="Toxin - Anthrax Protective Antigen,domain 1"/>
    <property type="match status" value="1"/>
</dbReference>
<dbReference type="InterPro" id="IPR029456">
    <property type="entry name" value="Sialidase_N"/>
</dbReference>
<organism evidence="6 7">
    <name type="scientific">Carboxylicivirga linearis</name>
    <dbReference type="NCBI Taxonomy" id="1628157"/>
    <lineage>
        <taxon>Bacteria</taxon>
        <taxon>Pseudomonadati</taxon>
        <taxon>Bacteroidota</taxon>
        <taxon>Bacteroidia</taxon>
        <taxon>Marinilabiliales</taxon>
        <taxon>Marinilabiliaceae</taxon>
        <taxon>Carboxylicivirga</taxon>
    </lineage>
</organism>
<feature type="chain" id="PRO_5045481962" evidence="4">
    <location>
        <begin position="26"/>
        <end position="1657"/>
    </location>
</feature>
<dbReference type="PANTHER" id="PTHR10199">
    <property type="entry name" value="THROMBOSPONDIN"/>
    <property type="match status" value="1"/>
</dbReference>
<dbReference type="PANTHER" id="PTHR10199:SF100">
    <property type="entry name" value="THROMBOSPONDIN, ISOFORM A"/>
    <property type="match status" value="1"/>
</dbReference>
<dbReference type="SUPFAM" id="SSF103647">
    <property type="entry name" value="TSP type-3 repeat"/>
    <property type="match status" value="1"/>
</dbReference>
<dbReference type="Pfam" id="PF14873">
    <property type="entry name" value="BNR_assoc_N"/>
    <property type="match status" value="1"/>
</dbReference>
<feature type="domain" description="PA14" evidence="5">
    <location>
        <begin position="1435"/>
        <end position="1567"/>
    </location>
</feature>
<dbReference type="Pfam" id="PF12733">
    <property type="entry name" value="Cadherin-like"/>
    <property type="match status" value="1"/>
</dbReference>
<proteinExistence type="predicted"/>
<reference evidence="6 7" key="1">
    <citation type="journal article" date="2015" name="Int. J. Syst. Evol. Microbiol.">
        <title>Carboxylicivirga linearis sp. nov., isolated from a sea cucumber culture pond.</title>
        <authorList>
            <person name="Wang F.Q."/>
            <person name="Zhou Y.X."/>
            <person name="Lin X.Z."/>
            <person name="Chen G.J."/>
            <person name="Du Z.J."/>
        </authorList>
    </citation>
    <scope>NUCLEOTIDE SEQUENCE [LARGE SCALE GENOMIC DNA]</scope>
    <source>
        <strain evidence="6 7">FB218</strain>
    </source>
</reference>
<dbReference type="InterPro" id="IPR003367">
    <property type="entry name" value="Thrombospondin_3-like_rpt"/>
</dbReference>
<evidence type="ECO:0000313" key="6">
    <source>
        <dbReference type="EMBL" id="MBS2099842.1"/>
    </source>
</evidence>
<feature type="signal peptide" evidence="4">
    <location>
        <begin position="1"/>
        <end position="25"/>
    </location>
</feature>
<dbReference type="Pfam" id="PF02412">
    <property type="entry name" value="TSP_3"/>
    <property type="match status" value="2"/>
</dbReference>
<dbReference type="PROSITE" id="PS51234">
    <property type="entry name" value="TSP3"/>
    <property type="match status" value="1"/>
</dbReference>
<dbReference type="InterPro" id="IPR011658">
    <property type="entry name" value="PA14_dom"/>
</dbReference>
<sequence>MRTFTKTIKLLLILIGVYSSNSITAQSDITLNHSYTFEDGTAKDIVSGADGTLHGGTIANGIYTASTEGEYISLPASEIGINNYSAITIETVVTAGDGTNPGNTMTYYFGNTNASGYGTFNYFTAIARADNKSRAAISCSDSSPWDYETGADGVELDDGQTHYIVSTLTNDAITLYIDGQLSQTTPLSATNNIESLSNNFAYLCKSGYSNDPTWLGSIHEFNIYSGEFSADSVAYNYSSANLTDITLSAGALSPAFDPDVTDYTVTLPEGTSFVTLEAQKEINAAKVNGEGIINTSLGSATATLEVTAIDGSTIKTYTVNFVVEGNYAMYLPGGTDGTVSNIEIPALNLNSLPITIEMWYNPAAGEDGLKRTTLMYSRESGGSPDIGLQYERWGGNEAKIKAIWQGNSTLPDVEPTPEKWNHVAMVVTETSKTFYLNGVPTEETGSFTPFPFSQVMLIGYDDISFTSTDKSRTLKGMVDEIRVWTVERSAEEIANSKYIKLNGDETGLAGYWNFDDQAETATDLTSDANHGVINGGSYVSSFVMQDTDQDGIADFDDNCPMVANPDQADMDGDGIGDVCDDDRDGDGIPNDIDNCPDVPNPDQEDLDEDGIGDVCDPELPSDLNFAMKLPGGSDGSQSNINISGLNLSSLPFTIEMWIKPEGDQAYNAGLLYNRPGNIGIEYASSWQGLNLIRYMHSGGGGEQYGSNSLTGTVTPDVWHHLAVVMTGSSRTVYLDGRPSEELANFTAVDYSNGDLYIGWDSDAAERAFKGIIEDIKIWSSARTAQEIEDNKFTIYNGDEDGLIAYYNFDDRDLTQATDLSSNANHGTISGGMYVLSNIHTSMEYVQSTTSQPSGYVNTGESVVMCIEVETVHMQDAISITQFDLSATGTTNLSDIKNVMIYAAGTDSLFSTNNLIAETGTALSSEDFTIDCDYTLEGGKNYFFVMYDVSREAANGNYLDIVCNQVTVNGVIETPNITSPEGQLELNSDIFIHNIKFPYDIVSNNAFTTATGSNFVSFQQNALATYNGYQYITYWSSDSYVCLARKKLPKGEWEEIKFDYKSNYDVSDNHYNISFGLSPKDGTIHLAYDHHNDDLNYSRSTVDLLNDPDNAEWSKTSFTSNRNYLISGQSILFSSNVNDQWYGGVTYPRFITKPNGDMLFEFRSAYSGNGDSYLFEYSEGEWTFIGEYLHGRDEKFPGGSAPAGYIDNCGYINGLHYTPGGTRLHVSLVWRDEFDANSNHDIGYAYSDDDGRTWYNDAGTLIATTGTDQRLNITSEGFIIKSLSTNLGLINQEGQAVDSNGDIHILNSWILDGDSQSSWGSRRANAYLRHIYKDDNGVWQADVIGMSNTDRSDIAVDKFNNLYVIAPGYRVFFASAAEKWKTWTEFDFSEASTATAEGLIDRELLLQENVLSFCFAHSDMDGKIIVPYYLLENTDGNGNGVNVSVFDDIQFETLNNQQLNNINITNNDIATGSEEVGIIFEGDLETKYTEPYTLYLTTTGSVNVYINDELAIETGSLTTETEFQTTLDLVPYHTYRLRIEATYSTGNVSTKLEWQSDSQAREIVPIASLYGELKDYSTNINDAIKTIKVETIPNPFHSSFTVKADGINQYQLFNAAGSLMESGEFENVGTLGSSLTSGIYFLKIMNDKTETTVKVVKK</sequence>
<gene>
    <name evidence="6" type="ORF">KEM10_16245</name>
</gene>
<evidence type="ECO:0000256" key="2">
    <source>
        <dbReference type="ARBA" id="ARBA00022837"/>
    </source>
</evidence>
<keyword evidence="3" id="KW-1015">Disulfide bond</keyword>
<dbReference type="Pfam" id="PF15892">
    <property type="entry name" value="BNR_4"/>
    <property type="match status" value="1"/>
</dbReference>
<evidence type="ECO:0000313" key="7">
    <source>
        <dbReference type="Proteomes" id="UP000708576"/>
    </source>
</evidence>
<name>A0ABS5JY65_9BACT</name>
<dbReference type="SMART" id="SM00758">
    <property type="entry name" value="PA14"/>
    <property type="match status" value="1"/>
</dbReference>
<dbReference type="SMART" id="SM00560">
    <property type="entry name" value="LamGL"/>
    <property type="match status" value="1"/>
</dbReference>
<dbReference type="InterPro" id="IPR037524">
    <property type="entry name" value="PA14/GLEYA"/>
</dbReference>
<comment type="caution">
    <text evidence="6">The sequence shown here is derived from an EMBL/GenBank/DDBJ whole genome shotgun (WGS) entry which is preliminary data.</text>
</comment>
<dbReference type="EMBL" id="JAGUCO010000015">
    <property type="protein sequence ID" value="MBS2099842.1"/>
    <property type="molecule type" value="Genomic_DNA"/>
</dbReference>
<dbReference type="InterPro" id="IPR017897">
    <property type="entry name" value="Thrombospondin_3_rpt"/>
</dbReference>
<dbReference type="Pfam" id="PF13385">
    <property type="entry name" value="Laminin_G_3"/>
    <property type="match status" value="3"/>
</dbReference>
<dbReference type="Gene3D" id="2.60.40.1290">
    <property type="match status" value="2"/>
</dbReference>
<dbReference type="SUPFAM" id="SSF49899">
    <property type="entry name" value="Concanavalin A-like lectins/glucanases"/>
    <property type="match status" value="3"/>
</dbReference>
<dbReference type="InterPro" id="IPR006558">
    <property type="entry name" value="LamG-like"/>
</dbReference>
<dbReference type="Gene3D" id="4.10.1080.10">
    <property type="entry name" value="TSP type-3 repeat"/>
    <property type="match status" value="1"/>
</dbReference>
<keyword evidence="2" id="KW-0106">Calcium</keyword>
<dbReference type="InterPro" id="IPR026444">
    <property type="entry name" value="Secre_tail"/>
</dbReference>
<dbReference type="Proteomes" id="UP000708576">
    <property type="component" value="Unassembled WGS sequence"/>
</dbReference>
<dbReference type="InterPro" id="IPR028974">
    <property type="entry name" value="TSP_type-3_rpt"/>
</dbReference>
<dbReference type="InterPro" id="IPR025883">
    <property type="entry name" value="Cadherin-like_domain"/>
</dbReference>
<protein>
    <submittedName>
        <fullName evidence="6">BNR-4 repeat-containing protein</fullName>
    </submittedName>
</protein>
<evidence type="ECO:0000256" key="1">
    <source>
        <dbReference type="ARBA" id="ARBA00022729"/>
    </source>
</evidence>
<keyword evidence="1 4" id="KW-0732">Signal</keyword>
<evidence type="ECO:0000259" key="5">
    <source>
        <dbReference type="PROSITE" id="PS51820"/>
    </source>
</evidence>
<dbReference type="SUPFAM" id="SSF56988">
    <property type="entry name" value="Anthrax protective antigen"/>
    <property type="match status" value="1"/>
</dbReference>
<dbReference type="PROSITE" id="PS51820">
    <property type="entry name" value="PA14"/>
    <property type="match status" value="1"/>
</dbReference>
<dbReference type="NCBIfam" id="TIGR04183">
    <property type="entry name" value="Por_Secre_tail"/>
    <property type="match status" value="1"/>
</dbReference>
<evidence type="ECO:0000256" key="4">
    <source>
        <dbReference type="SAM" id="SignalP"/>
    </source>
</evidence>
<dbReference type="Gene3D" id="2.60.120.200">
    <property type="match status" value="3"/>
</dbReference>
<evidence type="ECO:0000256" key="3">
    <source>
        <dbReference type="ARBA" id="ARBA00023157"/>
    </source>
</evidence>
<accession>A0ABS5JY65</accession>
<dbReference type="Pfam" id="PF07691">
    <property type="entry name" value="PA14"/>
    <property type="match status" value="1"/>
</dbReference>